<name>A0A7W7U314_9ACTN</name>
<reference evidence="1 2" key="1">
    <citation type="submission" date="2020-08" db="EMBL/GenBank/DDBJ databases">
        <title>Genomic Encyclopedia of Type Strains, Phase III (KMG-III): the genomes of soil and plant-associated and newly described type strains.</title>
        <authorList>
            <person name="Whitman W."/>
        </authorList>
    </citation>
    <scope>NUCLEOTIDE SEQUENCE [LARGE SCALE GENOMIC DNA]</scope>
    <source>
        <strain evidence="1 2">SFB5A</strain>
    </source>
</reference>
<dbReference type="EMBL" id="JACHJY010000007">
    <property type="protein sequence ID" value="MBB4984115.1"/>
    <property type="molecule type" value="Genomic_DNA"/>
</dbReference>
<evidence type="ECO:0008006" key="3">
    <source>
        <dbReference type="Google" id="ProtNLM"/>
    </source>
</evidence>
<gene>
    <name evidence="1" type="ORF">GGE06_005061</name>
</gene>
<proteinExistence type="predicted"/>
<dbReference type="Proteomes" id="UP000582643">
    <property type="component" value="Unassembled WGS sequence"/>
</dbReference>
<keyword evidence="2" id="KW-1185">Reference proteome</keyword>
<dbReference type="AlphaFoldDB" id="A0A7W7U314"/>
<dbReference type="Pfam" id="PF08889">
    <property type="entry name" value="WbqC"/>
    <property type="match status" value="1"/>
</dbReference>
<sequence length="238" mass="26184">MVAIHQPNLFPRLSTLAKLFAADCWIVLDDVQFARRDFQHRARLGSMSCPDRRQWLSIPTHLPHGRSTLIKDAVVADPDLARRRLTYMLAQYYAKSPDWPKFRGGLDAVLHGLETAKTADLAEESTRLLLRLLGWRGRIQRSSCLAARSERSERLADLSAATGARGYLCGTGGMRYLVTAPFEAHGVSIVPFVTSNTGVWRDAREMSSLRPLMAAGIAAVADAVRTVAAGHQQTMGSA</sequence>
<evidence type="ECO:0000313" key="2">
    <source>
        <dbReference type="Proteomes" id="UP000582643"/>
    </source>
</evidence>
<protein>
    <recommendedName>
        <fullName evidence="3">WbqC-like protein</fullName>
    </recommendedName>
</protein>
<organism evidence="1 2">
    <name type="scientific">Streptomyces nymphaeiformis</name>
    <dbReference type="NCBI Taxonomy" id="2663842"/>
    <lineage>
        <taxon>Bacteria</taxon>
        <taxon>Bacillati</taxon>
        <taxon>Actinomycetota</taxon>
        <taxon>Actinomycetes</taxon>
        <taxon>Kitasatosporales</taxon>
        <taxon>Streptomycetaceae</taxon>
        <taxon>Streptomyces</taxon>
    </lineage>
</organism>
<comment type="caution">
    <text evidence="1">The sequence shown here is derived from an EMBL/GenBank/DDBJ whole genome shotgun (WGS) entry which is preliminary data.</text>
</comment>
<dbReference type="RefSeq" id="WP_246532731.1">
    <property type="nucleotide sequence ID" value="NZ_JACHJY010000007.1"/>
</dbReference>
<dbReference type="InterPro" id="IPR014985">
    <property type="entry name" value="WbqC"/>
</dbReference>
<accession>A0A7W7U314</accession>
<evidence type="ECO:0000313" key="1">
    <source>
        <dbReference type="EMBL" id="MBB4984115.1"/>
    </source>
</evidence>